<evidence type="ECO:0000313" key="3">
    <source>
        <dbReference type="Proteomes" id="UP000002279"/>
    </source>
</evidence>
<dbReference type="Ensembl" id="ENSOANT00000021519.2">
    <property type="protein sequence ID" value="ENSOANP00000021516.2"/>
    <property type="gene ID" value="ENSOANG00000013636.2"/>
</dbReference>
<feature type="compositionally biased region" description="Basic residues" evidence="1">
    <location>
        <begin position="231"/>
        <end position="250"/>
    </location>
</feature>
<dbReference type="Gene3D" id="3.30.260.10">
    <property type="entry name" value="TCP-1-like chaperonin intermediate domain"/>
    <property type="match status" value="1"/>
</dbReference>
<dbReference type="RefSeq" id="XP_028932583.1">
    <property type="nucleotide sequence ID" value="XM_029076750.1"/>
</dbReference>
<dbReference type="InterPro" id="IPR027410">
    <property type="entry name" value="TCP-1-like_intermed_sf"/>
</dbReference>
<dbReference type="InterPro" id="IPR027413">
    <property type="entry name" value="GROEL-like_equatorial_sf"/>
</dbReference>
<dbReference type="OMA" id="CPFLQIP"/>
<dbReference type="Proteomes" id="UP000002279">
    <property type="component" value="Chromosome 12"/>
</dbReference>
<dbReference type="AlphaFoldDB" id="F7E5E6"/>
<organism evidence="2 3">
    <name type="scientific">Ornithorhynchus anatinus</name>
    <name type="common">Duckbill platypus</name>
    <dbReference type="NCBI Taxonomy" id="9258"/>
    <lineage>
        <taxon>Eukaryota</taxon>
        <taxon>Metazoa</taxon>
        <taxon>Chordata</taxon>
        <taxon>Craniata</taxon>
        <taxon>Vertebrata</taxon>
        <taxon>Euteleostomi</taxon>
        <taxon>Mammalia</taxon>
        <taxon>Monotremata</taxon>
        <taxon>Ornithorhynchidae</taxon>
        <taxon>Ornithorhynchus</taxon>
    </lineage>
</organism>
<dbReference type="GO" id="GO:0048863">
    <property type="term" value="P:stem cell differentiation"/>
    <property type="evidence" value="ECO:0007669"/>
    <property type="project" value="Ensembl"/>
</dbReference>
<dbReference type="KEGG" id="oaa:100085745"/>
<name>F7E5E6_ORNAN</name>
<dbReference type="GeneID" id="100085745"/>
<dbReference type="InParanoid" id="F7E5E6"/>
<dbReference type="GO" id="GO:0042073">
    <property type="term" value="P:intraciliary transport"/>
    <property type="evidence" value="ECO:0007669"/>
    <property type="project" value="Ensembl"/>
</dbReference>
<protein>
    <submittedName>
        <fullName evidence="2">Bardet-Biedl syndrome 12</fullName>
    </submittedName>
</protein>
<dbReference type="PANTHER" id="PTHR46883:SF1">
    <property type="entry name" value="BARDET-BIEDL SYNDROME 12 PROTEIN"/>
    <property type="match status" value="1"/>
</dbReference>
<sequence length="715" mass="77885">MAFGVINRRRHNGLQQLSSLAATGRTFLGPVKSSKFIVDESTLESVLTCSVVRLLESLDLTSAVGQLLNETVQAQNSTYGTGTSTLLFLAGAWSNAALECLRQDIPAPVIVAVMSEGLRSCSEEIRSLQVTVRDVRSNVESTERRPVLQTPSRVPMLLGPTVTDRSLSEKGTQAGESSPQPPATCSFDRLRKTPCRTSHLLLQSGAGDKEVCAESNFQSAGRTLLPDLSRRKPRLTHSRHFSRETHRRHPTYQPDGPLEPHSGAATSFSDCDDLGQLAAALSHGDQGSMKLAEAAVRCQRGAVAVRPGGGTRPFSFDISRIVTCCLPGAPESRSCVRSGFGTLVSTAVAAAIMRLRGRLLRVVLLDGDLTESYRHLGFNRSGNVKTVWESGRRHQDSAEPWTNRALEVLLHYSVNLVLVRGGICETLMERCLSSDQVIIGSVAQNVLQAFAEVTGGLVVSYITQVGPECVGSGVCVHLWRTESVAVEEWGGRVAALFTAEGISLVTVVLGGPVTAQMQTKEDRFWTCTHRLHWALVDQKVFLGGGAVEFLCLSHLQELEERSLRNGDQHNLGWRPNASSWQASSIALYRPVVLRSLANGWHDYLTAIMCNAASFPSEFEARTFIDHHLQKATGHRSPLSYVRSHYGQLISGAFQSGILGELGELGRVYDNVTPKLEAWRRALDLVLLVLQTDTEIISGLESAQLNSPASVEFLFL</sequence>
<dbReference type="CTD" id="166379"/>
<dbReference type="GO" id="GO:0051131">
    <property type="term" value="P:chaperone-mediated protein complex assembly"/>
    <property type="evidence" value="ECO:0000318"/>
    <property type="project" value="GO_Central"/>
</dbReference>
<feature type="region of interest" description="Disordered" evidence="1">
    <location>
        <begin position="139"/>
        <end position="189"/>
    </location>
</feature>
<dbReference type="SUPFAM" id="SSF48592">
    <property type="entry name" value="GroEL equatorial domain-like"/>
    <property type="match status" value="1"/>
</dbReference>
<evidence type="ECO:0000313" key="2">
    <source>
        <dbReference type="Ensembl" id="ENSOANP00000021516.2"/>
    </source>
</evidence>
<dbReference type="Gene3D" id="3.50.7.10">
    <property type="entry name" value="GroEL"/>
    <property type="match status" value="1"/>
</dbReference>
<feature type="region of interest" description="Disordered" evidence="1">
    <location>
        <begin position="223"/>
        <end position="264"/>
    </location>
</feature>
<reference evidence="2" key="2">
    <citation type="submission" date="2025-08" db="UniProtKB">
        <authorList>
            <consortium name="Ensembl"/>
        </authorList>
    </citation>
    <scope>IDENTIFICATION</scope>
    <source>
        <strain evidence="2">Glennie</strain>
    </source>
</reference>
<dbReference type="InterPro" id="IPR042984">
    <property type="entry name" value="BBS12"/>
</dbReference>
<feature type="compositionally biased region" description="Polar residues" evidence="1">
    <location>
        <begin position="163"/>
        <end position="178"/>
    </location>
</feature>
<dbReference type="OrthoDB" id="10037098at2759"/>
<accession>F7E5E6</accession>
<dbReference type="STRING" id="9258.ENSOANP00000021516"/>
<evidence type="ECO:0000256" key="1">
    <source>
        <dbReference type="SAM" id="MobiDB-lite"/>
    </source>
</evidence>
<gene>
    <name evidence="2" type="primary">BBS12</name>
</gene>
<dbReference type="GO" id="GO:0045444">
    <property type="term" value="P:fat cell differentiation"/>
    <property type="evidence" value="ECO:0007669"/>
    <property type="project" value="Ensembl"/>
</dbReference>
<dbReference type="Bgee" id="ENSOANG00000013636">
    <property type="expression patterns" value="Expressed in testis and 7 other cell types or tissues"/>
</dbReference>
<dbReference type="GO" id="GO:0045599">
    <property type="term" value="P:negative regulation of fat cell differentiation"/>
    <property type="evidence" value="ECO:0007669"/>
    <property type="project" value="Ensembl"/>
</dbReference>
<keyword evidence="3" id="KW-1185">Reference proteome</keyword>
<dbReference type="HOGENOM" id="CLU_025269_0_0_1"/>
<dbReference type="PANTHER" id="PTHR46883">
    <property type="entry name" value="BARDET-BIEDL SYNDROME 12 PROTEIN"/>
    <property type="match status" value="1"/>
</dbReference>
<dbReference type="InterPro" id="IPR002423">
    <property type="entry name" value="Cpn60/GroEL/TCP-1"/>
</dbReference>
<dbReference type="GO" id="GO:0005524">
    <property type="term" value="F:ATP binding"/>
    <property type="evidence" value="ECO:0007669"/>
    <property type="project" value="InterPro"/>
</dbReference>
<reference evidence="2 3" key="1">
    <citation type="journal article" date="2008" name="Nature">
        <title>Genome analysis of the platypus reveals unique signatures of evolution.</title>
        <authorList>
            <person name="Warren W.C."/>
            <person name="Hillier L.W."/>
            <person name="Marshall Graves J.A."/>
            <person name="Birney E."/>
            <person name="Ponting C.P."/>
            <person name="Grutzner F."/>
            <person name="Belov K."/>
            <person name="Miller W."/>
            <person name="Clarke L."/>
            <person name="Chinwalla A.T."/>
            <person name="Yang S.P."/>
            <person name="Heger A."/>
            <person name="Locke D.P."/>
            <person name="Miethke P."/>
            <person name="Waters P.D."/>
            <person name="Veyrunes F."/>
            <person name="Fulton L."/>
            <person name="Fulton B."/>
            <person name="Graves T."/>
            <person name="Wallis J."/>
            <person name="Puente X.S."/>
            <person name="Lopez-Otin C."/>
            <person name="Ordonez G.R."/>
            <person name="Eichler E.E."/>
            <person name="Chen L."/>
            <person name="Cheng Z."/>
            <person name="Deakin J.E."/>
            <person name="Alsop A."/>
            <person name="Thompson K."/>
            <person name="Kirby P."/>
            <person name="Papenfuss A.T."/>
            <person name="Wakefield M.J."/>
            <person name="Olender T."/>
            <person name="Lancet D."/>
            <person name="Huttley G.A."/>
            <person name="Smit A.F."/>
            <person name="Pask A."/>
            <person name="Temple-Smith P."/>
            <person name="Batzer M.A."/>
            <person name="Walker J.A."/>
            <person name="Konkel M.K."/>
            <person name="Harris R.S."/>
            <person name="Whittington C.M."/>
            <person name="Wong E.S."/>
            <person name="Gemmell N.J."/>
            <person name="Buschiazzo E."/>
            <person name="Vargas Jentzsch I.M."/>
            <person name="Merkel A."/>
            <person name="Schmitz J."/>
            <person name="Zemann A."/>
            <person name="Churakov G."/>
            <person name="Kriegs J.O."/>
            <person name="Brosius J."/>
            <person name="Murchison E.P."/>
            <person name="Sachidanandam R."/>
            <person name="Smith C."/>
            <person name="Hannon G.J."/>
            <person name="Tsend-Ayush E."/>
            <person name="McMillan D."/>
            <person name="Attenborough R."/>
            <person name="Rens W."/>
            <person name="Ferguson-Smith M."/>
            <person name="Lefevre C.M."/>
            <person name="Sharp J.A."/>
            <person name="Nicholas K.R."/>
            <person name="Ray D.A."/>
            <person name="Kube M."/>
            <person name="Reinhardt R."/>
            <person name="Pringle T.H."/>
            <person name="Taylor J."/>
            <person name="Jones R.C."/>
            <person name="Nixon B."/>
            <person name="Dacheux J.L."/>
            <person name="Niwa H."/>
            <person name="Sekita Y."/>
            <person name="Huang X."/>
            <person name="Stark A."/>
            <person name="Kheradpour P."/>
            <person name="Kellis M."/>
            <person name="Flicek P."/>
            <person name="Chen Y."/>
            <person name="Webber C."/>
            <person name="Hardison R."/>
            <person name="Nelson J."/>
            <person name="Hallsworth-Pepin K."/>
            <person name="Delehaunty K."/>
            <person name="Markovic C."/>
            <person name="Minx P."/>
            <person name="Feng Y."/>
            <person name="Kremitzki C."/>
            <person name="Mitreva M."/>
            <person name="Glasscock J."/>
            <person name="Wylie T."/>
            <person name="Wohldmann P."/>
            <person name="Thiru P."/>
            <person name="Nhan M.N."/>
            <person name="Pohl C.S."/>
            <person name="Smith S.M."/>
            <person name="Hou S."/>
            <person name="Nefedov M."/>
            <person name="de Jong P.J."/>
            <person name="Renfree M.B."/>
            <person name="Mardis E.R."/>
            <person name="Wilson R.K."/>
        </authorList>
    </citation>
    <scope>NUCLEOTIDE SEQUENCE [LARGE SCALE GENOMIC DNA]</scope>
    <source>
        <strain evidence="2 3">Glennie</strain>
    </source>
</reference>
<dbReference type="SUPFAM" id="SSF52029">
    <property type="entry name" value="GroEL apical domain-like"/>
    <property type="match status" value="1"/>
</dbReference>
<dbReference type="GO" id="GO:0045494">
    <property type="term" value="P:photoreceptor cell maintenance"/>
    <property type="evidence" value="ECO:0000318"/>
    <property type="project" value="GO_Central"/>
</dbReference>
<dbReference type="InterPro" id="IPR027409">
    <property type="entry name" value="GroEL-like_apical_dom_sf"/>
</dbReference>
<dbReference type="GeneTree" id="ENSGT00390000008984"/>
<proteinExistence type="predicted"/>
<dbReference type="FunCoup" id="F7E5E6">
    <property type="interactions" value="181"/>
</dbReference>
<reference evidence="2" key="3">
    <citation type="submission" date="2025-09" db="UniProtKB">
        <authorList>
            <consortium name="Ensembl"/>
        </authorList>
    </citation>
    <scope>IDENTIFICATION</scope>
    <source>
        <strain evidence="2">Glennie</strain>
    </source>
</reference>
<dbReference type="GO" id="GO:0042755">
    <property type="term" value="P:eating behavior"/>
    <property type="evidence" value="ECO:0007669"/>
    <property type="project" value="Ensembl"/>
</dbReference>
<dbReference type="eggNOG" id="ENOG502QUYD">
    <property type="taxonomic scope" value="Eukaryota"/>
</dbReference>
<dbReference type="GO" id="GO:0005929">
    <property type="term" value="C:cilium"/>
    <property type="evidence" value="ECO:0007669"/>
    <property type="project" value="GOC"/>
</dbReference>
<dbReference type="GO" id="GO:2000737">
    <property type="term" value="P:negative regulation of stem cell differentiation"/>
    <property type="evidence" value="ECO:0007669"/>
    <property type="project" value="Ensembl"/>
</dbReference>
<dbReference type="Gene3D" id="1.10.560.10">
    <property type="entry name" value="GroEL-like equatorial domain"/>
    <property type="match status" value="2"/>
</dbReference>
<dbReference type="Pfam" id="PF00118">
    <property type="entry name" value="Cpn60_TCP1"/>
    <property type="match status" value="2"/>
</dbReference>